<evidence type="ECO:0000259" key="1">
    <source>
        <dbReference type="PROSITE" id="PS50878"/>
    </source>
</evidence>
<protein>
    <submittedName>
        <fullName evidence="2">Retrovirus-related Pol polyprotein from type-1 retrotransposable element R2</fullName>
    </submittedName>
</protein>
<keyword evidence="3" id="KW-1185">Reference proteome</keyword>
<dbReference type="OrthoDB" id="10062389at2759"/>
<name>A0A1R1YSC9_9FUNG</name>
<dbReference type="Proteomes" id="UP000187429">
    <property type="component" value="Unassembled WGS sequence"/>
</dbReference>
<dbReference type="PANTHER" id="PTHR47027:SF20">
    <property type="entry name" value="REVERSE TRANSCRIPTASE-LIKE PROTEIN WITH RNA-DIRECTED DNA POLYMERASE DOMAIN"/>
    <property type="match status" value="1"/>
</dbReference>
<organism evidence="2 3">
    <name type="scientific">Smittium culicis</name>
    <dbReference type="NCBI Taxonomy" id="133412"/>
    <lineage>
        <taxon>Eukaryota</taxon>
        <taxon>Fungi</taxon>
        <taxon>Fungi incertae sedis</taxon>
        <taxon>Zoopagomycota</taxon>
        <taxon>Kickxellomycotina</taxon>
        <taxon>Harpellomycetes</taxon>
        <taxon>Harpellales</taxon>
        <taxon>Legeriomycetaceae</taxon>
        <taxon>Smittium</taxon>
    </lineage>
</organism>
<sequence>YSGRFLSSLIDGPIFDKNRKLVTGHEEKSEAWAAHFEELAKDSTGNSRSAEKWSNMGLGSEAVYTECDVILTWTEICAALKSTPNNKSPGSDGIPREENQWAQYLDWVHRIAKAYDRVPHQALLRKIKTAGIGGKLYRMIEALCRSSKMCVRVGDRLSKIVEYNCGVRHGSPASPLLFDIFINDLLDGIKGVKIPGIGAEVPGLLFAEDAVVLAESPAELQIALEKLSAWSLKWEMQINQEKCGIMGINSSARMLFTFMGKPIEQVT</sequence>
<feature type="non-terminal residue" evidence="2">
    <location>
        <position position="1"/>
    </location>
</feature>
<feature type="domain" description="Reverse transcriptase" evidence="1">
    <location>
        <begin position="1"/>
        <end position="263"/>
    </location>
</feature>
<comment type="caution">
    <text evidence="2">The sequence shown here is derived from an EMBL/GenBank/DDBJ whole genome shotgun (WGS) entry which is preliminary data.</text>
</comment>
<dbReference type="Pfam" id="PF00078">
    <property type="entry name" value="RVT_1"/>
    <property type="match status" value="1"/>
</dbReference>
<dbReference type="InterPro" id="IPR000477">
    <property type="entry name" value="RT_dom"/>
</dbReference>
<evidence type="ECO:0000313" key="2">
    <source>
        <dbReference type="EMBL" id="OMJ29803.1"/>
    </source>
</evidence>
<reference evidence="3" key="1">
    <citation type="submission" date="2017-01" db="EMBL/GenBank/DDBJ databases">
        <authorList>
            <person name="Wang Y."/>
            <person name="White M."/>
            <person name="Kvist S."/>
            <person name="Moncalvo J.-M."/>
        </authorList>
    </citation>
    <scope>NUCLEOTIDE SEQUENCE [LARGE SCALE GENOMIC DNA]</scope>
    <source>
        <strain evidence="3">ID-206-W2</strain>
    </source>
</reference>
<accession>A0A1R1YSC9</accession>
<dbReference type="PROSITE" id="PS50878">
    <property type="entry name" value="RT_POL"/>
    <property type="match status" value="1"/>
</dbReference>
<dbReference type="PANTHER" id="PTHR47027">
    <property type="entry name" value="REVERSE TRANSCRIPTASE DOMAIN-CONTAINING PROTEIN"/>
    <property type="match status" value="1"/>
</dbReference>
<gene>
    <name evidence="2" type="ORF">AYI69_g673</name>
</gene>
<evidence type="ECO:0000313" key="3">
    <source>
        <dbReference type="Proteomes" id="UP000187429"/>
    </source>
</evidence>
<dbReference type="AlphaFoldDB" id="A0A1R1YSC9"/>
<proteinExistence type="predicted"/>
<dbReference type="EMBL" id="LSSM01000173">
    <property type="protein sequence ID" value="OMJ29803.1"/>
    <property type="molecule type" value="Genomic_DNA"/>
</dbReference>